<protein>
    <recommendedName>
        <fullName evidence="4">Leprecan-like alpha-helical domain-containing protein</fullName>
    </recommendedName>
</protein>
<proteinExistence type="inferred from homology"/>
<evidence type="ECO:0000259" key="4">
    <source>
        <dbReference type="Pfam" id="PF23557"/>
    </source>
</evidence>
<evidence type="ECO:0000313" key="5">
    <source>
        <dbReference type="EMBL" id="CAD6196801.1"/>
    </source>
</evidence>
<keyword evidence="6" id="KW-1185">Reference proteome</keyword>
<dbReference type="Gene3D" id="1.25.40.10">
    <property type="entry name" value="Tetratricopeptide repeat domain"/>
    <property type="match status" value="1"/>
</dbReference>
<evidence type="ECO:0000256" key="1">
    <source>
        <dbReference type="ARBA" id="ARBA00006487"/>
    </source>
</evidence>
<comment type="similarity">
    <text evidence="1">Belongs to the leprecan family.</text>
</comment>
<dbReference type="GO" id="GO:0005518">
    <property type="term" value="F:collagen binding"/>
    <property type="evidence" value="ECO:0007669"/>
    <property type="project" value="TreeGrafter"/>
</dbReference>
<dbReference type="Proteomes" id="UP000835052">
    <property type="component" value="Unassembled WGS sequence"/>
</dbReference>
<dbReference type="PANTHER" id="PTHR13986:SF8">
    <property type="entry name" value="PROLYL 3-HYDROXYLASE 1-LIKE PROTEIN"/>
    <property type="match status" value="1"/>
</dbReference>
<name>A0A8S1HLX4_9PELO</name>
<evidence type="ECO:0000256" key="3">
    <source>
        <dbReference type="ARBA" id="ARBA00023180"/>
    </source>
</evidence>
<accession>A0A8S1HLX4</accession>
<organism evidence="5 6">
    <name type="scientific">Caenorhabditis auriculariae</name>
    <dbReference type="NCBI Taxonomy" id="2777116"/>
    <lineage>
        <taxon>Eukaryota</taxon>
        <taxon>Metazoa</taxon>
        <taxon>Ecdysozoa</taxon>
        <taxon>Nematoda</taxon>
        <taxon>Chromadorea</taxon>
        <taxon>Rhabditida</taxon>
        <taxon>Rhabditina</taxon>
        <taxon>Rhabditomorpha</taxon>
        <taxon>Rhabditoidea</taxon>
        <taxon>Rhabditidae</taxon>
        <taxon>Peloderinae</taxon>
        <taxon>Caenorhabditis</taxon>
    </lineage>
</organism>
<evidence type="ECO:0000256" key="2">
    <source>
        <dbReference type="ARBA" id="ARBA00022729"/>
    </source>
</evidence>
<dbReference type="InterPro" id="IPR056585">
    <property type="entry name" value="Leprecan_dom"/>
</dbReference>
<evidence type="ECO:0000313" key="6">
    <source>
        <dbReference type="Proteomes" id="UP000835052"/>
    </source>
</evidence>
<dbReference type="OrthoDB" id="8517835at2759"/>
<reference evidence="5" key="1">
    <citation type="submission" date="2020-10" db="EMBL/GenBank/DDBJ databases">
        <authorList>
            <person name="Kikuchi T."/>
        </authorList>
    </citation>
    <scope>NUCLEOTIDE SEQUENCE</scope>
    <source>
        <strain evidence="5">NKZ352</strain>
    </source>
</reference>
<dbReference type="Pfam" id="PF23557">
    <property type="entry name" value="TPR_leprecan"/>
    <property type="match status" value="1"/>
</dbReference>
<dbReference type="EMBL" id="CAJGYM010000079">
    <property type="protein sequence ID" value="CAD6196801.1"/>
    <property type="molecule type" value="Genomic_DNA"/>
</dbReference>
<dbReference type="PANTHER" id="PTHR13986">
    <property type="entry name" value="PROTEIN LYSINE HYDROXYLATION COMPLEX COMPONENT"/>
    <property type="match status" value="1"/>
</dbReference>
<dbReference type="GO" id="GO:0030199">
    <property type="term" value="P:collagen fibril organization"/>
    <property type="evidence" value="ECO:0007669"/>
    <property type="project" value="TreeGrafter"/>
</dbReference>
<comment type="caution">
    <text evidence="5">The sequence shown here is derived from an EMBL/GenBank/DDBJ whole genome shotgun (WGS) entry which is preliminary data.</text>
</comment>
<sequence length="506" mass="59451">MAPCADALLKRPRRVEPFSVRPLYSIHCLGAEMLTYFFILSVLFVIGTCQEPTITYEEYYQFGKNEYTAKNWPDCVAFMRRAIDDFRYFEDELFYCRKKCANVVETPKSTQKLARWHETSEIALCVLRCRKNRLGDRPGIKKMSVYYDMMERKPYQYMHICYWKQNDFAQAVQSAYTFLVNSPNDVEALANVKFYMNQPEYDASMLIDAERRDYEIRFMAGVEAYENQDWQRCVQEFEISLEKTLQQDEKCRYLCEDKIDWASVDGNPEIEVLSTSMRSSIIRCQHNCLYRLGRINGHYVGHLIAVHFEYTHFCHFQLKRGSDAAQAVANYLLFDDNPLMRRNKHFYMEKYQKPQLFAPSEKIIKVHEQRELEKRYLDFVEKRFQVKDDEFPPEQADDHKSFQTEVPLNDEFPYAAVPSLLKAGECKTLRSTFATATTKALAAELTRRVREIWPRAELESIDCGKEVREAACKRPIVVSLEAEDCSQWLGRWFGGCAAVHCDRSLD</sequence>
<gene>
    <name evidence="5" type="ORF">CAUJ_LOCUS12713</name>
</gene>
<dbReference type="AlphaFoldDB" id="A0A8S1HLX4"/>
<dbReference type="InterPro" id="IPR011990">
    <property type="entry name" value="TPR-like_helical_dom_sf"/>
</dbReference>
<keyword evidence="3" id="KW-0325">Glycoprotein</keyword>
<keyword evidence="2" id="KW-0732">Signal</keyword>
<dbReference type="GO" id="GO:0005783">
    <property type="term" value="C:endoplasmic reticulum"/>
    <property type="evidence" value="ECO:0007669"/>
    <property type="project" value="TreeGrafter"/>
</dbReference>
<feature type="domain" description="Leprecan-like alpha-helical" evidence="4">
    <location>
        <begin position="57"/>
        <end position="348"/>
    </location>
</feature>
<dbReference type="InterPro" id="IPR052284">
    <property type="entry name" value="Collagen_mod_leprecan"/>
</dbReference>